<dbReference type="EMBL" id="JASNJE010000001">
    <property type="protein sequence ID" value="MDK3071557.1"/>
    <property type="molecule type" value="Genomic_DNA"/>
</dbReference>
<protein>
    <submittedName>
        <fullName evidence="1">Uncharacterized protein</fullName>
    </submittedName>
</protein>
<dbReference type="RefSeq" id="WP_284483515.1">
    <property type="nucleotide sequence ID" value="NZ_JASNJE010000001.1"/>
</dbReference>
<gene>
    <name evidence="1" type="ORF">QO034_00410</name>
</gene>
<proteinExistence type="predicted"/>
<name>A0ABT7F8X0_9RHOB</name>
<evidence type="ECO:0000313" key="1">
    <source>
        <dbReference type="EMBL" id="MDK3071557.1"/>
    </source>
</evidence>
<accession>A0ABT7F8X0</accession>
<organism evidence="1 2">
    <name type="scientific">Sedimentitalea xiamensis</name>
    <dbReference type="NCBI Taxonomy" id="3050037"/>
    <lineage>
        <taxon>Bacteria</taxon>
        <taxon>Pseudomonadati</taxon>
        <taxon>Pseudomonadota</taxon>
        <taxon>Alphaproteobacteria</taxon>
        <taxon>Rhodobacterales</taxon>
        <taxon>Paracoccaceae</taxon>
        <taxon>Sedimentitalea</taxon>
    </lineage>
</organism>
<comment type="caution">
    <text evidence="1">The sequence shown here is derived from an EMBL/GenBank/DDBJ whole genome shotgun (WGS) entry which is preliminary data.</text>
</comment>
<reference evidence="1 2" key="1">
    <citation type="submission" date="2023-05" db="EMBL/GenBank/DDBJ databases">
        <title>Sedimentitalea sp. nov. JM2-8.</title>
        <authorList>
            <person name="Huang J."/>
        </authorList>
    </citation>
    <scope>NUCLEOTIDE SEQUENCE [LARGE SCALE GENOMIC DNA]</scope>
    <source>
        <strain evidence="1 2">JM2-8</strain>
    </source>
</reference>
<evidence type="ECO:0000313" key="2">
    <source>
        <dbReference type="Proteomes" id="UP001227126"/>
    </source>
</evidence>
<keyword evidence="2" id="KW-1185">Reference proteome</keyword>
<sequence length="56" mass="5821">MTLAKYRICLGGSGGVRRAAAVPPGRRASGGNRSDLDPATYAEFAFRSRAASHGIV</sequence>
<dbReference type="Proteomes" id="UP001227126">
    <property type="component" value="Unassembled WGS sequence"/>
</dbReference>